<dbReference type="GO" id="GO:0004190">
    <property type="term" value="F:aspartic-type endopeptidase activity"/>
    <property type="evidence" value="ECO:0007669"/>
    <property type="project" value="UniProtKB-KW"/>
</dbReference>
<proteinExistence type="predicted"/>
<dbReference type="GO" id="GO:0003676">
    <property type="term" value="F:nucleic acid binding"/>
    <property type="evidence" value="ECO:0007669"/>
    <property type="project" value="InterPro"/>
</dbReference>
<dbReference type="Pfam" id="PF00665">
    <property type="entry name" value="rve"/>
    <property type="match status" value="1"/>
</dbReference>
<dbReference type="AlphaFoldDB" id="A0A438DYY8"/>
<reference evidence="6 7" key="1">
    <citation type="journal article" date="2018" name="PLoS Genet.">
        <title>Population sequencing reveals clonal diversity and ancestral inbreeding in the grapevine cultivar Chardonnay.</title>
        <authorList>
            <person name="Roach M.J."/>
            <person name="Johnson D.L."/>
            <person name="Bohlmann J."/>
            <person name="van Vuuren H.J."/>
            <person name="Jones S.J."/>
            <person name="Pretorius I.S."/>
            <person name="Schmidt S.A."/>
            <person name="Borneman A.R."/>
        </authorList>
    </citation>
    <scope>NUCLEOTIDE SEQUENCE [LARGE SCALE GENOMIC DNA]</scope>
    <source>
        <strain evidence="7">cv. Chardonnay</strain>
        <tissue evidence="6">Leaf</tissue>
    </source>
</reference>
<dbReference type="PANTHER" id="PTHR42648">
    <property type="entry name" value="TRANSPOSASE, PUTATIVE-RELATED"/>
    <property type="match status" value="1"/>
</dbReference>
<dbReference type="SUPFAM" id="SSF56672">
    <property type="entry name" value="DNA/RNA polymerases"/>
    <property type="match status" value="1"/>
</dbReference>
<evidence type="ECO:0000256" key="4">
    <source>
        <dbReference type="ARBA" id="ARBA00022801"/>
    </source>
</evidence>
<keyword evidence="1" id="KW-0645">Protease</keyword>
<protein>
    <submittedName>
        <fullName evidence="6">Retrovirus-related Pol polyprotein from transposon TNT 1-94</fullName>
    </submittedName>
</protein>
<name>A0A438DYY8_VITVI</name>
<dbReference type="PANTHER" id="PTHR42648:SF18">
    <property type="entry name" value="RETROTRANSPOSON, UNCLASSIFIED-LIKE PROTEIN"/>
    <property type="match status" value="1"/>
</dbReference>
<accession>A0A438DYY8</accession>
<dbReference type="InterPro" id="IPR043502">
    <property type="entry name" value="DNA/RNA_pol_sf"/>
</dbReference>
<dbReference type="CDD" id="cd09272">
    <property type="entry name" value="RNase_HI_RT_Ty1"/>
    <property type="match status" value="1"/>
</dbReference>
<keyword evidence="3" id="KW-0064">Aspartyl protease</keyword>
<organism evidence="6 7">
    <name type="scientific">Vitis vinifera</name>
    <name type="common">Grape</name>
    <dbReference type="NCBI Taxonomy" id="29760"/>
    <lineage>
        <taxon>Eukaryota</taxon>
        <taxon>Viridiplantae</taxon>
        <taxon>Streptophyta</taxon>
        <taxon>Embryophyta</taxon>
        <taxon>Tracheophyta</taxon>
        <taxon>Spermatophyta</taxon>
        <taxon>Magnoliopsida</taxon>
        <taxon>eudicotyledons</taxon>
        <taxon>Gunneridae</taxon>
        <taxon>Pentapetalae</taxon>
        <taxon>rosids</taxon>
        <taxon>Vitales</taxon>
        <taxon>Vitaceae</taxon>
        <taxon>Viteae</taxon>
        <taxon>Vitis</taxon>
    </lineage>
</organism>
<sequence>MRAKEGKVVARRDILHVLTARNRVIQRIFVGEQGQHAQMAENQQQQEQLFIVTSHATSSCTETWLIDSGCTNHMTPELSCFKELDQSYKSKVKIGNGDLVDVKGKGVVAVETPTGLESFKRLQLIHTDVCGPMKTPSLNGNRYFILFIDDKTRMCWVFFMKQKSKVVGVFQSFKALVENQANCSIKVIKSDNGTEYTSDKFDKFCVEAGIVHQLTVTYSPQQNEVSERKNRTIMEMTRCLLFEKKMPKCFWAEAVNTAVYLLNRLPTKAVKNKTSFEAWYGVKPAVEHLKVFGSLCYTHVPDVKRDKLDYKAEMGIFLGYSSTSKGYRVFNLKTKKIMVSRDIKVDEAAVWNWEKNEIEDVDQIGATIPQILEETEDEVGADNLDDVPVRGRSLLDEIYERCDVAFQEPTCYDEAAKENGWRVAMEEELKMIKKNGTWELVDRPKNQKIIGVKWVFRIKYNSDGSVNKLKARLVVKGYSQEYGVDFSNTFAPVARHDTIRLLVALAAKMGWKIHHLDVKSAFLNGVLEEDIYVEQPEGFQVSGCEDKVYKLHKALYGLKQAPRAWYSRIDAYLLQQGFKRSESEATLYVLKMENEFEMSNLGEMKYFLGMEIHQCEAGIFISQQKYALKVLKKFHMERSKSVATPLVVNEKLSKNEVNIKADASIYRSLIGSLLYLSATRPDLMFSASLLSRFMNSPSKIHFGVAKRVLRYIRGTFDYGLWFVKKESKELQGYADSDWAGSLDDSKSTSGYAFSFGSGVFSWNSKKQEVMAQSSAEAEYISAAAAANQAIWLRKLLIDLGQNQADATFHAIREAEKNGEVNLVHCCSENQIADILTKALSKAKFEELRSRLGVSKKILKEEC</sequence>
<dbReference type="PROSITE" id="PS50994">
    <property type="entry name" value="INTEGRASE"/>
    <property type="match status" value="1"/>
</dbReference>
<dbReference type="Pfam" id="PF25597">
    <property type="entry name" value="SH3_retrovirus"/>
    <property type="match status" value="1"/>
</dbReference>
<feature type="domain" description="Integrase catalytic" evidence="5">
    <location>
        <begin position="109"/>
        <end position="283"/>
    </location>
</feature>
<dbReference type="Gene3D" id="3.30.420.10">
    <property type="entry name" value="Ribonuclease H-like superfamily/Ribonuclease H"/>
    <property type="match status" value="1"/>
</dbReference>
<dbReference type="InterPro" id="IPR039537">
    <property type="entry name" value="Retrotran_Ty1/copia-like"/>
</dbReference>
<evidence type="ECO:0000256" key="3">
    <source>
        <dbReference type="ARBA" id="ARBA00022750"/>
    </source>
</evidence>
<evidence type="ECO:0000313" key="6">
    <source>
        <dbReference type="EMBL" id="RVW40528.1"/>
    </source>
</evidence>
<dbReference type="InterPro" id="IPR001584">
    <property type="entry name" value="Integrase_cat-core"/>
</dbReference>
<evidence type="ECO:0000259" key="5">
    <source>
        <dbReference type="PROSITE" id="PS50994"/>
    </source>
</evidence>
<keyword evidence="2" id="KW-0479">Metal-binding</keyword>
<evidence type="ECO:0000256" key="2">
    <source>
        <dbReference type="ARBA" id="ARBA00022723"/>
    </source>
</evidence>
<dbReference type="InterPro" id="IPR054722">
    <property type="entry name" value="PolX-like_BBD"/>
</dbReference>
<evidence type="ECO:0000313" key="7">
    <source>
        <dbReference type="Proteomes" id="UP000288805"/>
    </source>
</evidence>
<keyword evidence="4" id="KW-0378">Hydrolase</keyword>
<dbReference type="InterPro" id="IPR036397">
    <property type="entry name" value="RNaseH_sf"/>
</dbReference>
<dbReference type="InterPro" id="IPR057670">
    <property type="entry name" value="SH3_retrovirus"/>
</dbReference>
<dbReference type="InterPro" id="IPR012337">
    <property type="entry name" value="RNaseH-like_sf"/>
</dbReference>
<dbReference type="Pfam" id="PF22936">
    <property type="entry name" value="Pol_BBD"/>
    <property type="match status" value="1"/>
</dbReference>
<dbReference type="GO" id="GO:0006508">
    <property type="term" value="P:proteolysis"/>
    <property type="evidence" value="ECO:0007669"/>
    <property type="project" value="UniProtKB-KW"/>
</dbReference>
<dbReference type="Proteomes" id="UP000288805">
    <property type="component" value="Unassembled WGS sequence"/>
</dbReference>
<comment type="caution">
    <text evidence="6">The sequence shown here is derived from an EMBL/GenBank/DDBJ whole genome shotgun (WGS) entry which is preliminary data.</text>
</comment>
<dbReference type="GO" id="GO:0015074">
    <property type="term" value="P:DNA integration"/>
    <property type="evidence" value="ECO:0007669"/>
    <property type="project" value="InterPro"/>
</dbReference>
<dbReference type="InterPro" id="IPR013103">
    <property type="entry name" value="RVT_2"/>
</dbReference>
<dbReference type="Pfam" id="PF07727">
    <property type="entry name" value="RVT_2"/>
    <property type="match status" value="2"/>
</dbReference>
<dbReference type="SUPFAM" id="SSF53098">
    <property type="entry name" value="Ribonuclease H-like"/>
    <property type="match status" value="1"/>
</dbReference>
<evidence type="ECO:0000256" key="1">
    <source>
        <dbReference type="ARBA" id="ARBA00022670"/>
    </source>
</evidence>
<gene>
    <name evidence="6" type="primary">POLX_4352</name>
    <name evidence="6" type="ORF">CK203_081519</name>
</gene>
<dbReference type="EMBL" id="QGNW01001457">
    <property type="protein sequence ID" value="RVW40528.1"/>
    <property type="molecule type" value="Genomic_DNA"/>
</dbReference>
<dbReference type="GO" id="GO:0046872">
    <property type="term" value="F:metal ion binding"/>
    <property type="evidence" value="ECO:0007669"/>
    <property type="project" value="UniProtKB-KW"/>
</dbReference>